<comment type="similarity">
    <text evidence="3 8">Belongs to the glycosyl hydrolase 13 family.</text>
</comment>
<dbReference type="SMART" id="SM00810">
    <property type="entry name" value="Alpha-amyl_C2"/>
    <property type="match status" value="1"/>
</dbReference>
<dbReference type="InterPro" id="IPR002912">
    <property type="entry name" value="ACT_dom"/>
</dbReference>
<organism evidence="12 13">
    <name type="scientific">Chlorella vulgaris</name>
    <name type="common">Green alga</name>
    <dbReference type="NCBI Taxonomy" id="3077"/>
    <lineage>
        <taxon>Eukaryota</taxon>
        <taxon>Viridiplantae</taxon>
        <taxon>Chlorophyta</taxon>
        <taxon>core chlorophytes</taxon>
        <taxon>Trebouxiophyceae</taxon>
        <taxon>Chlorellales</taxon>
        <taxon>Chlorellaceae</taxon>
        <taxon>Chlorella clade</taxon>
        <taxon>Chlorella</taxon>
    </lineage>
</organism>
<dbReference type="Proteomes" id="UP001055712">
    <property type="component" value="Unassembled WGS sequence"/>
</dbReference>
<evidence type="ECO:0000256" key="10">
    <source>
        <dbReference type="SAM" id="MobiDB-lite"/>
    </source>
</evidence>
<dbReference type="Gene3D" id="2.60.40.1180">
    <property type="entry name" value="Golgi alpha-mannosidase II"/>
    <property type="match status" value="1"/>
</dbReference>
<evidence type="ECO:0000256" key="1">
    <source>
        <dbReference type="ARBA" id="ARBA00000548"/>
    </source>
</evidence>
<evidence type="ECO:0000313" key="12">
    <source>
        <dbReference type="EMBL" id="KAI3425931.1"/>
    </source>
</evidence>
<dbReference type="SMART" id="SM00642">
    <property type="entry name" value="Aamy"/>
    <property type="match status" value="1"/>
</dbReference>
<dbReference type="SUPFAM" id="SSF51011">
    <property type="entry name" value="Glycosyl hydrolase domain"/>
    <property type="match status" value="1"/>
</dbReference>
<dbReference type="InterPro" id="IPR017853">
    <property type="entry name" value="GH"/>
</dbReference>
<feature type="region of interest" description="Disordered" evidence="10">
    <location>
        <begin position="45"/>
        <end position="88"/>
    </location>
</feature>
<evidence type="ECO:0000256" key="9">
    <source>
        <dbReference type="RuleBase" id="RU361134"/>
    </source>
</evidence>
<feature type="compositionally biased region" description="Low complexity" evidence="10">
    <location>
        <begin position="51"/>
        <end position="82"/>
    </location>
</feature>
<dbReference type="OrthoDB" id="550577at2759"/>
<dbReference type="InterPro" id="IPR006046">
    <property type="entry name" value="Alpha_amylase"/>
</dbReference>
<dbReference type="PANTHER" id="PTHR43447">
    <property type="entry name" value="ALPHA-AMYLASE"/>
    <property type="match status" value="1"/>
</dbReference>
<dbReference type="SUPFAM" id="SSF51445">
    <property type="entry name" value="(Trans)glycosidases"/>
    <property type="match status" value="1"/>
</dbReference>
<reference evidence="12" key="2">
    <citation type="submission" date="2020-11" db="EMBL/GenBank/DDBJ databases">
        <authorList>
            <person name="Cecchin M."/>
            <person name="Marcolungo L."/>
            <person name="Rossato M."/>
            <person name="Girolomoni L."/>
            <person name="Cosentino E."/>
            <person name="Cuine S."/>
            <person name="Li-Beisson Y."/>
            <person name="Delledonne M."/>
            <person name="Ballottari M."/>
        </authorList>
    </citation>
    <scope>NUCLEOTIDE SEQUENCE</scope>
    <source>
        <strain evidence="12">211/11P</strain>
        <tissue evidence="12">Whole cell</tissue>
    </source>
</reference>
<evidence type="ECO:0000256" key="8">
    <source>
        <dbReference type="RuleBase" id="RU003615"/>
    </source>
</evidence>
<evidence type="ECO:0000256" key="6">
    <source>
        <dbReference type="ARBA" id="ARBA00023277"/>
    </source>
</evidence>
<evidence type="ECO:0000256" key="5">
    <source>
        <dbReference type="ARBA" id="ARBA00022801"/>
    </source>
</evidence>
<dbReference type="InterPro" id="IPR013780">
    <property type="entry name" value="Glyco_hydro_b"/>
</dbReference>
<feature type="region of interest" description="Disordered" evidence="10">
    <location>
        <begin position="1"/>
        <end position="26"/>
    </location>
</feature>
<dbReference type="EMBL" id="SIDB01000011">
    <property type="protein sequence ID" value="KAI3425931.1"/>
    <property type="molecule type" value="Genomic_DNA"/>
</dbReference>
<dbReference type="InterPro" id="IPR012850">
    <property type="entry name" value="A-amylase_bs_C"/>
</dbReference>
<evidence type="ECO:0000256" key="3">
    <source>
        <dbReference type="ARBA" id="ARBA00008061"/>
    </source>
</evidence>
<dbReference type="PRINTS" id="PR00110">
    <property type="entry name" value="ALPHAAMYLASE"/>
</dbReference>
<dbReference type="AlphaFoldDB" id="A0A9D4THP9"/>
<reference evidence="12" key="1">
    <citation type="journal article" date="2019" name="Plant J.">
        <title>Chlorella vulgaris genome assembly and annotation reveals the molecular basis for metabolic acclimation to high light conditions.</title>
        <authorList>
            <person name="Cecchin M."/>
            <person name="Marcolungo L."/>
            <person name="Rossato M."/>
            <person name="Girolomoni L."/>
            <person name="Cosentino E."/>
            <person name="Cuine S."/>
            <person name="Li-Beisson Y."/>
            <person name="Delledonne M."/>
            <person name="Ballottari M."/>
        </authorList>
    </citation>
    <scope>NUCLEOTIDE SEQUENCE</scope>
    <source>
        <strain evidence="12">211/11P</strain>
    </source>
</reference>
<accession>A0A9D4THP9</accession>
<name>A0A9D4THP9_CHLVU</name>
<evidence type="ECO:0000259" key="11">
    <source>
        <dbReference type="PROSITE" id="PS51671"/>
    </source>
</evidence>
<sequence length="771" mass="83437">MNQAQGSTASTARLCSSSRTHAGHVPCPPLAARLSLSQRQGHFLRSAADSRTFTLRPPTRRPGASASGGHSSSSNNSSSGSATLAPVKFGGGGGGGNLSGSGRWLLPARSGLAASHLHNGSGGGQLPRTRRMVLLSAAAPAAEAAAEAGEAEVSVAFDNDGDDECTVLELFGRNDTEVLAEVTNVLTAVGVTVASAVINQQDGEGPVRDVFRVTDCNGNKLTPDQWPVLKQQLLVALAGTVRSTKPSIFGMLAAADQASTLSALSNSGDPDALEHAAAEMSKAAARLVAIERNMLELSADDGADVAAMATKQKDRIEAASLLERTLAAMEAMLTARRQVAIKAVEAVKPVVPDFMQPPPSVRTSGPAAGSGYEIILQGFNWESSKEAWYKKLSGQAADIAEAGFTAIWFPPPSDSVAPQGYLPRDLYDLNSKFGSEAELRDAISVFHEQGIKVIADIVINHRCAHYQGDDGKWNKFGGRLAWDKSAVCANNAAFGGTGGYKNADDYPAAPNIDHSQERIRKDISEWLLYLRKSIGFDGWRFDYTKGYDGRWIAEYVNATVPEMAFGEYWDTCSYTDGVLNYNQDSHRQRTVDWCDATGGTSAAFDFTLKGVLQEAVGRKEYWRLIDGQGRPPGVLGLWPSRAVTFLENHDTGSTLNHWPFPYRNLPEAYCYLLTHCGTPCVFYDHFYDSKLRTHILELVAIRRRHKIHAKSEIMVRKAYGELYAAIIDKKIAMKIGPGDWSPSKDGMDIGQKKWQLAHSGFQFAVWEAKFE</sequence>
<protein>
    <recommendedName>
        <fullName evidence="4 9">Alpha-amylase</fullName>
        <ecNumber evidence="4 9">3.2.1.1</ecNumber>
    </recommendedName>
</protein>
<dbReference type="Pfam" id="PF00128">
    <property type="entry name" value="Alpha-amylase"/>
    <property type="match status" value="1"/>
</dbReference>
<dbReference type="EC" id="3.2.1.1" evidence="4 9"/>
<evidence type="ECO:0000256" key="7">
    <source>
        <dbReference type="ARBA" id="ARBA00023295"/>
    </source>
</evidence>
<dbReference type="Pfam" id="PF07821">
    <property type="entry name" value="Alpha-amyl_C2"/>
    <property type="match status" value="1"/>
</dbReference>
<dbReference type="PROSITE" id="PS51671">
    <property type="entry name" value="ACT"/>
    <property type="match status" value="1"/>
</dbReference>
<keyword evidence="13" id="KW-1185">Reference proteome</keyword>
<evidence type="ECO:0000256" key="2">
    <source>
        <dbReference type="ARBA" id="ARBA00001913"/>
    </source>
</evidence>
<evidence type="ECO:0000256" key="4">
    <source>
        <dbReference type="ARBA" id="ARBA00012595"/>
    </source>
</evidence>
<keyword evidence="7 9" id="KW-0326">Glycosidase</keyword>
<dbReference type="Gene3D" id="3.20.20.80">
    <property type="entry name" value="Glycosidases"/>
    <property type="match status" value="1"/>
</dbReference>
<comment type="cofactor">
    <cofactor evidence="2">
        <name>Ca(2+)</name>
        <dbReference type="ChEBI" id="CHEBI:29108"/>
    </cofactor>
</comment>
<keyword evidence="6 9" id="KW-0119">Carbohydrate metabolism</keyword>
<dbReference type="CDD" id="cd11314">
    <property type="entry name" value="AmyAc_arch_bac_plant_AmyA"/>
    <property type="match status" value="1"/>
</dbReference>
<dbReference type="InterPro" id="IPR006047">
    <property type="entry name" value="GH13_cat_dom"/>
</dbReference>
<comment type="caution">
    <text evidence="12">The sequence shown here is derived from an EMBL/GenBank/DDBJ whole genome shotgun (WGS) entry which is preliminary data.</text>
</comment>
<dbReference type="GO" id="GO:0005975">
    <property type="term" value="P:carbohydrate metabolic process"/>
    <property type="evidence" value="ECO:0007669"/>
    <property type="project" value="InterPro"/>
</dbReference>
<comment type="catalytic activity">
    <reaction evidence="1 9">
        <text>Endohydrolysis of (1-&gt;4)-alpha-D-glucosidic linkages in polysaccharides containing three or more (1-&gt;4)-alpha-linked D-glucose units.</text>
        <dbReference type="EC" id="3.2.1.1"/>
    </reaction>
</comment>
<evidence type="ECO:0000313" key="13">
    <source>
        <dbReference type="Proteomes" id="UP001055712"/>
    </source>
</evidence>
<dbReference type="GO" id="GO:0004556">
    <property type="term" value="F:alpha-amylase activity"/>
    <property type="evidence" value="ECO:0007669"/>
    <property type="project" value="UniProtKB-UniRule"/>
</dbReference>
<proteinExistence type="inferred from homology"/>
<keyword evidence="5 9" id="KW-0378">Hydrolase</keyword>
<feature type="compositionally biased region" description="Polar residues" evidence="10">
    <location>
        <begin position="1"/>
        <end position="20"/>
    </location>
</feature>
<gene>
    <name evidence="12" type="ORF">D9Q98_007903</name>
</gene>
<feature type="domain" description="ACT" evidence="11">
    <location>
        <begin position="167"/>
        <end position="249"/>
    </location>
</feature>
<dbReference type="GO" id="GO:0005509">
    <property type="term" value="F:calcium ion binding"/>
    <property type="evidence" value="ECO:0007669"/>
    <property type="project" value="InterPro"/>
</dbReference>